<sequence length="272" mass="28690">MHELDRSRAEDVPHFERLVDRALHSDEIREVVHFADGDPRAEQLRTQAFEARAAIVATADTEYRAYLKARTAASRPRPARQSAETATTTRRTGDGLLPALGVLVPGLAAAAAVVFLFFGLGLWAVGLLPHLADELIVAGLTAAGVAVTVALIGLLWLLVAAVRNRATAYDTAPEAADPTIAQAYEAWQQAVLERGVIPFLLGRLNDARPDDGSGPAHGRPMALPPARGADSAPSDSGSEGRRTGPGFSAPDFASPGFGSPDLPGPRRMPDAE</sequence>
<evidence type="ECO:0000256" key="1">
    <source>
        <dbReference type="SAM" id="MobiDB-lite"/>
    </source>
</evidence>
<protein>
    <recommendedName>
        <fullName evidence="5">Transmembrane protein</fullName>
    </recommendedName>
</protein>
<reference evidence="3 4" key="1">
    <citation type="submission" date="2017-04" db="EMBL/GenBank/DDBJ databases">
        <title>Complete Genome Sequence of Streptomyces gilvosporeus F607, a Capable Producer of Natamycin.</title>
        <authorList>
            <person name="Zong G."/>
            <person name="Zhong C."/>
            <person name="Fu J."/>
            <person name="Qin R."/>
            <person name="Cao G."/>
        </authorList>
    </citation>
    <scope>NUCLEOTIDE SEQUENCE [LARGE SCALE GENOMIC DNA]</scope>
    <source>
        <strain evidence="3 4">F607</strain>
    </source>
</reference>
<keyword evidence="4" id="KW-1185">Reference proteome</keyword>
<evidence type="ECO:0000313" key="3">
    <source>
        <dbReference type="EMBL" id="ARF58384.1"/>
    </source>
</evidence>
<proteinExistence type="predicted"/>
<feature type="region of interest" description="Disordered" evidence="1">
    <location>
        <begin position="208"/>
        <end position="272"/>
    </location>
</feature>
<dbReference type="STRING" id="553510.B1H19_33125"/>
<keyword evidence="2" id="KW-0472">Membrane</keyword>
<feature type="transmembrane region" description="Helical" evidence="2">
    <location>
        <begin position="135"/>
        <end position="159"/>
    </location>
</feature>
<dbReference type="RefSeq" id="WP_083108580.1">
    <property type="nucleotide sequence ID" value="NZ_CP020569.1"/>
</dbReference>
<keyword evidence="2" id="KW-0812">Transmembrane</keyword>
<dbReference type="KEGG" id="sgv:B1H19_33125"/>
<name>A0A1V0TZK9_9ACTN</name>
<dbReference type="OrthoDB" id="4239402at2"/>
<dbReference type="EMBL" id="CP020569">
    <property type="protein sequence ID" value="ARF58384.1"/>
    <property type="molecule type" value="Genomic_DNA"/>
</dbReference>
<accession>A0A1V0TZK9</accession>
<evidence type="ECO:0000313" key="4">
    <source>
        <dbReference type="Proteomes" id="UP000192726"/>
    </source>
</evidence>
<evidence type="ECO:0008006" key="5">
    <source>
        <dbReference type="Google" id="ProtNLM"/>
    </source>
</evidence>
<dbReference type="Proteomes" id="UP000192726">
    <property type="component" value="Chromosome"/>
</dbReference>
<evidence type="ECO:0000256" key="2">
    <source>
        <dbReference type="SAM" id="Phobius"/>
    </source>
</evidence>
<gene>
    <name evidence="3" type="ORF">B1H19_33125</name>
</gene>
<feature type="transmembrane region" description="Helical" evidence="2">
    <location>
        <begin position="100"/>
        <end position="123"/>
    </location>
</feature>
<organism evidence="3 4">
    <name type="scientific">Streptomyces gilvosporeus</name>
    <dbReference type="NCBI Taxonomy" id="553510"/>
    <lineage>
        <taxon>Bacteria</taxon>
        <taxon>Bacillati</taxon>
        <taxon>Actinomycetota</taxon>
        <taxon>Actinomycetes</taxon>
        <taxon>Kitasatosporales</taxon>
        <taxon>Streptomycetaceae</taxon>
        <taxon>Streptomyces</taxon>
    </lineage>
</organism>
<keyword evidence="2" id="KW-1133">Transmembrane helix</keyword>
<dbReference type="AlphaFoldDB" id="A0A1V0TZK9"/>